<reference evidence="5 6" key="1">
    <citation type="submission" date="2021-02" db="EMBL/GenBank/DDBJ databases">
        <title>Variation within the Batrachochytrium salamandrivorans European outbreak.</title>
        <authorList>
            <person name="Kelly M."/>
            <person name="Pasmans F."/>
            <person name="Shea T.P."/>
            <person name="Munoz J.F."/>
            <person name="Carranza S."/>
            <person name="Cuomo C.A."/>
            <person name="Martel A."/>
        </authorList>
    </citation>
    <scope>NUCLEOTIDE SEQUENCE [LARGE SCALE GENOMIC DNA]</scope>
    <source>
        <strain evidence="5 6">AMFP18/2</strain>
    </source>
</reference>
<sequence length="513" mass="55325">MISAQQHISEVAVSTSSKDSSIHIWDIRNGALLSSLKGNSSSLLSTGILYAVGNHHTASSASTSTTSMTDASGSYNGISASNMGRSSASAHVSSGLNGWMLPSLILSAQSDRATLNAWSLAKAQPISKSVLPEKLSCLCISTSGRFCLAGGFSGRLYLWEIATGNLLRMFDAHYKPVKVVRFTADDACMISGGEDAMIHVWSLEEVLDESIDHQELPPKLRSLKGHTLPISDLICGLSLHTQTRCFTSSLDKTCKIWDLTSGSMLLTVLFPRPLTCLQINATETTLYAASVDGLVRAVNLYSTSEGGLRGIIEGDIRDADTNPCVFRGHSGSITCMSLSMDETLLVTGSEDGDCIVWDAATRQALRSFKAHKDPVSSVQVVLKPPSVSNPDARCRNTIESFKRFPITRGTTASDTVNTGEVLNNSVPIMPTRGLSDMNDAMDKELYPNAARIFQGFSATLGTSVTKEADGSGRTEVEILRSRITLLEKHNDELRRLNDELYDGAVHTMMDTKD</sequence>
<dbReference type="InterPro" id="IPR045227">
    <property type="entry name" value="WDR18/Ipi3/RID3"/>
</dbReference>
<evidence type="ECO:0000313" key="6">
    <source>
        <dbReference type="Proteomes" id="UP001648503"/>
    </source>
</evidence>
<dbReference type="InterPro" id="IPR001680">
    <property type="entry name" value="WD40_rpt"/>
</dbReference>
<proteinExistence type="inferred from homology"/>
<keyword evidence="3" id="KW-0677">Repeat</keyword>
<evidence type="ECO:0000256" key="3">
    <source>
        <dbReference type="ARBA" id="ARBA00022737"/>
    </source>
</evidence>
<dbReference type="PROSITE" id="PS50294">
    <property type="entry name" value="WD_REPEATS_REGION"/>
    <property type="match status" value="2"/>
</dbReference>
<dbReference type="EMBL" id="JAFCIX010000349">
    <property type="protein sequence ID" value="KAH6593658.1"/>
    <property type="molecule type" value="Genomic_DNA"/>
</dbReference>
<comment type="caution">
    <text evidence="5">The sequence shown here is derived from an EMBL/GenBank/DDBJ whole genome shotgun (WGS) entry which is preliminary data.</text>
</comment>
<keyword evidence="6" id="KW-1185">Reference proteome</keyword>
<dbReference type="InterPro" id="IPR019775">
    <property type="entry name" value="WD40_repeat_CS"/>
</dbReference>
<evidence type="ECO:0008006" key="7">
    <source>
        <dbReference type="Google" id="ProtNLM"/>
    </source>
</evidence>
<organism evidence="5 6">
    <name type="scientific">Batrachochytrium salamandrivorans</name>
    <dbReference type="NCBI Taxonomy" id="1357716"/>
    <lineage>
        <taxon>Eukaryota</taxon>
        <taxon>Fungi</taxon>
        <taxon>Fungi incertae sedis</taxon>
        <taxon>Chytridiomycota</taxon>
        <taxon>Chytridiomycota incertae sedis</taxon>
        <taxon>Chytridiomycetes</taxon>
        <taxon>Rhizophydiales</taxon>
        <taxon>Rhizophydiales incertae sedis</taxon>
        <taxon>Batrachochytrium</taxon>
    </lineage>
</organism>
<dbReference type="PROSITE" id="PS50082">
    <property type="entry name" value="WD_REPEATS_2"/>
    <property type="match status" value="3"/>
</dbReference>
<dbReference type="SUPFAM" id="SSF50978">
    <property type="entry name" value="WD40 repeat-like"/>
    <property type="match status" value="1"/>
</dbReference>
<dbReference type="PANTHER" id="PTHR18763:SF0">
    <property type="entry name" value="WD REPEAT-CONTAINING PROTEIN 18"/>
    <property type="match status" value="1"/>
</dbReference>
<dbReference type="PROSITE" id="PS00678">
    <property type="entry name" value="WD_REPEATS_1"/>
    <property type="match status" value="1"/>
</dbReference>
<comment type="similarity">
    <text evidence="1">Belongs to the WD repeat IPI3/WDR18 family.</text>
</comment>
<feature type="repeat" description="WD" evidence="4">
    <location>
        <begin position="170"/>
        <end position="204"/>
    </location>
</feature>
<dbReference type="PANTHER" id="PTHR18763">
    <property type="entry name" value="WD-REPEAT PROTEIN 18"/>
    <property type="match status" value="1"/>
</dbReference>
<dbReference type="Proteomes" id="UP001648503">
    <property type="component" value="Unassembled WGS sequence"/>
</dbReference>
<dbReference type="Gene3D" id="2.130.10.10">
    <property type="entry name" value="YVTN repeat-like/Quinoprotein amine dehydrogenase"/>
    <property type="match status" value="2"/>
</dbReference>
<dbReference type="SMART" id="SM00320">
    <property type="entry name" value="WD40"/>
    <property type="match status" value="5"/>
</dbReference>
<evidence type="ECO:0000256" key="2">
    <source>
        <dbReference type="ARBA" id="ARBA00022574"/>
    </source>
</evidence>
<dbReference type="Pfam" id="PF00400">
    <property type="entry name" value="WD40"/>
    <property type="match status" value="4"/>
</dbReference>
<gene>
    <name evidence="5" type="ORF">BASA50_007216</name>
</gene>
<evidence type="ECO:0000256" key="4">
    <source>
        <dbReference type="PROSITE-ProRule" id="PRU00221"/>
    </source>
</evidence>
<evidence type="ECO:0000256" key="1">
    <source>
        <dbReference type="ARBA" id="ARBA00010143"/>
    </source>
</evidence>
<dbReference type="InterPro" id="IPR015943">
    <property type="entry name" value="WD40/YVTN_repeat-like_dom_sf"/>
</dbReference>
<name>A0ABQ8F8Z3_9FUNG</name>
<dbReference type="InterPro" id="IPR020472">
    <property type="entry name" value="WD40_PAC1"/>
</dbReference>
<keyword evidence="2 4" id="KW-0853">WD repeat</keyword>
<dbReference type="PRINTS" id="PR00320">
    <property type="entry name" value="GPROTEINBRPT"/>
</dbReference>
<feature type="repeat" description="WD" evidence="4">
    <location>
        <begin position="13"/>
        <end position="35"/>
    </location>
</feature>
<protein>
    <recommendedName>
        <fullName evidence="7">WD40 repeat-like protein</fullName>
    </recommendedName>
</protein>
<accession>A0ABQ8F8Z3</accession>
<dbReference type="InterPro" id="IPR036322">
    <property type="entry name" value="WD40_repeat_dom_sf"/>
</dbReference>
<evidence type="ECO:0000313" key="5">
    <source>
        <dbReference type="EMBL" id="KAH6593658.1"/>
    </source>
</evidence>
<feature type="repeat" description="WD" evidence="4">
    <location>
        <begin position="326"/>
        <end position="367"/>
    </location>
</feature>